<dbReference type="EMBL" id="MU853848">
    <property type="protein sequence ID" value="KAK3937659.1"/>
    <property type="molecule type" value="Genomic_DNA"/>
</dbReference>
<feature type="compositionally biased region" description="Acidic residues" evidence="1">
    <location>
        <begin position="349"/>
        <end position="367"/>
    </location>
</feature>
<feature type="region of interest" description="Disordered" evidence="1">
    <location>
        <begin position="255"/>
        <end position="287"/>
    </location>
</feature>
<protein>
    <submittedName>
        <fullName evidence="2">Uncharacterized protein</fullName>
    </submittedName>
</protein>
<feature type="region of interest" description="Disordered" evidence="1">
    <location>
        <begin position="37"/>
        <end position="133"/>
    </location>
</feature>
<dbReference type="Proteomes" id="UP001303473">
    <property type="component" value="Unassembled WGS sequence"/>
</dbReference>
<comment type="caution">
    <text evidence="2">The sequence shown here is derived from an EMBL/GenBank/DDBJ whole genome shotgun (WGS) entry which is preliminary data.</text>
</comment>
<feature type="compositionally biased region" description="Polar residues" evidence="1">
    <location>
        <begin position="63"/>
        <end position="74"/>
    </location>
</feature>
<evidence type="ECO:0000313" key="2">
    <source>
        <dbReference type="EMBL" id="KAK3937659.1"/>
    </source>
</evidence>
<sequence>MHSLLNTNSVGAPHFPSAGYATDTALLDELSRQLAANTRRYSRGSNVNNGQRPGGAMRIAKPSSANNSPRSALLQSRRRTMIGDAGAQGRFNPQQFETPYLPTPSADLSTEAVYQPEKRSARPLSWHPSSQRLPQSYPYSTQQPAMLYPGSAYNDCDVFASFQQLPPTPAVYSGYNSPSSTFSPLSLPYSNIESQQYFSPAAHWALPPQPTPVDQLDSASRLAPMGAVSDIPYQTGPRVVGGTLDWNTFAAQGFDRCTAPPTPEDFNQSQQPQPKLDAEDSIPFQPLEDDESEGEILYGMGLYDPPDKSVADSHLDFHRSAVFSLLGGSEYPEPTGKGLKLEDAWEPPASDDEEDNAEDEDDADGDD</sequence>
<name>A0AAN6N239_9PEZI</name>
<accession>A0AAN6N239</accession>
<feature type="region of interest" description="Disordered" evidence="1">
    <location>
        <begin position="325"/>
        <end position="367"/>
    </location>
</feature>
<dbReference type="AlphaFoldDB" id="A0AAN6N239"/>
<gene>
    <name evidence="2" type="ORF">QBC46DRAFT_267067</name>
</gene>
<proteinExistence type="predicted"/>
<evidence type="ECO:0000313" key="3">
    <source>
        <dbReference type="Proteomes" id="UP001303473"/>
    </source>
</evidence>
<evidence type="ECO:0000256" key="1">
    <source>
        <dbReference type="SAM" id="MobiDB-lite"/>
    </source>
</evidence>
<reference evidence="3" key="1">
    <citation type="journal article" date="2023" name="Mol. Phylogenet. Evol.">
        <title>Genome-scale phylogeny and comparative genomics of the fungal order Sordariales.</title>
        <authorList>
            <person name="Hensen N."/>
            <person name="Bonometti L."/>
            <person name="Westerberg I."/>
            <person name="Brannstrom I.O."/>
            <person name="Guillou S."/>
            <person name="Cros-Aarteil S."/>
            <person name="Calhoun S."/>
            <person name="Haridas S."/>
            <person name="Kuo A."/>
            <person name="Mondo S."/>
            <person name="Pangilinan J."/>
            <person name="Riley R."/>
            <person name="LaButti K."/>
            <person name="Andreopoulos B."/>
            <person name="Lipzen A."/>
            <person name="Chen C."/>
            <person name="Yan M."/>
            <person name="Daum C."/>
            <person name="Ng V."/>
            <person name="Clum A."/>
            <person name="Steindorff A."/>
            <person name="Ohm R.A."/>
            <person name="Martin F."/>
            <person name="Silar P."/>
            <person name="Natvig D.O."/>
            <person name="Lalanne C."/>
            <person name="Gautier V."/>
            <person name="Ament-Velasquez S.L."/>
            <person name="Kruys A."/>
            <person name="Hutchinson M.I."/>
            <person name="Powell A.J."/>
            <person name="Barry K."/>
            <person name="Miller A.N."/>
            <person name="Grigoriev I.V."/>
            <person name="Debuchy R."/>
            <person name="Gladieux P."/>
            <person name="Hiltunen Thoren M."/>
            <person name="Johannesson H."/>
        </authorList>
    </citation>
    <scope>NUCLEOTIDE SEQUENCE [LARGE SCALE GENOMIC DNA]</scope>
    <source>
        <strain evidence="3">CBS 340.73</strain>
    </source>
</reference>
<keyword evidence="3" id="KW-1185">Reference proteome</keyword>
<organism evidence="2 3">
    <name type="scientific">Diplogelasinospora grovesii</name>
    <dbReference type="NCBI Taxonomy" id="303347"/>
    <lineage>
        <taxon>Eukaryota</taxon>
        <taxon>Fungi</taxon>
        <taxon>Dikarya</taxon>
        <taxon>Ascomycota</taxon>
        <taxon>Pezizomycotina</taxon>
        <taxon>Sordariomycetes</taxon>
        <taxon>Sordariomycetidae</taxon>
        <taxon>Sordariales</taxon>
        <taxon>Diplogelasinosporaceae</taxon>
        <taxon>Diplogelasinospora</taxon>
    </lineage>
</organism>